<reference evidence="14" key="1">
    <citation type="submission" date="2018-06" db="EMBL/GenBank/DDBJ databases">
        <authorList>
            <person name="Zhirakovskaya E."/>
        </authorList>
    </citation>
    <scope>NUCLEOTIDE SEQUENCE</scope>
</reference>
<dbReference type="PRINTS" id="PR00344">
    <property type="entry name" value="BCTRLSENSOR"/>
</dbReference>
<evidence type="ECO:0000256" key="2">
    <source>
        <dbReference type="ARBA" id="ARBA00012438"/>
    </source>
</evidence>
<proteinExistence type="predicted"/>
<dbReference type="SUPFAM" id="SSF55785">
    <property type="entry name" value="PYP-like sensor domain (PAS domain)"/>
    <property type="match status" value="1"/>
</dbReference>
<gene>
    <name evidence="14" type="ORF">MNBD_GAMMA11-952</name>
</gene>
<dbReference type="PROSITE" id="PS50110">
    <property type="entry name" value="RESPONSE_REGULATORY"/>
    <property type="match status" value="1"/>
</dbReference>
<feature type="transmembrane region" description="Helical" evidence="9">
    <location>
        <begin position="179"/>
        <end position="195"/>
    </location>
</feature>
<feature type="transmembrane region" description="Helical" evidence="9">
    <location>
        <begin position="138"/>
        <end position="159"/>
    </location>
</feature>
<dbReference type="Gene3D" id="3.30.565.10">
    <property type="entry name" value="Histidine kinase-like ATPase, C-terminal domain"/>
    <property type="match status" value="1"/>
</dbReference>
<evidence type="ECO:0000256" key="3">
    <source>
        <dbReference type="ARBA" id="ARBA00022553"/>
    </source>
</evidence>
<keyword evidence="9" id="KW-0812">Transmembrane</keyword>
<dbReference type="SUPFAM" id="SSF47384">
    <property type="entry name" value="Homodimeric domain of signal transducing histidine kinase"/>
    <property type="match status" value="1"/>
</dbReference>
<dbReference type="PANTHER" id="PTHR45339:SF3">
    <property type="entry name" value="HISTIDINE KINASE"/>
    <property type="match status" value="1"/>
</dbReference>
<dbReference type="CDD" id="cd00130">
    <property type="entry name" value="PAS"/>
    <property type="match status" value="1"/>
</dbReference>
<keyword evidence="9" id="KW-1133">Transmembrane helix</keyword>
<feature type="transmembrane region" description="Helical" evidence="9">
    <location>
        <begin position="67"/>
        <end position="92"/>
    </location>
</feature>
<dbReference type="GO" id="GO:0000155">
    <property type="term" value="F:phosphorelay sensor kinase activity"/>
    <property type="evidence" value="ECO:0007669"/>
    <property type="project" value="InterPro"/>
</dbReference>
<dbReference type="InterPro" id="IPR008207">
    <property type="entry name" value="Sig_transdc_His_kin_Hpt_dom"/>
</dbReference>
<dbReference type="GO" id="GO:0005886">
    <property type="term" value="C:plasma membrane"/>
    <property type="evidence" value="ECO:0007669"/>
    <property type="project" value="UniProtKB-SubCell"/>
</dbReference>
<dbReference type="PROSITE" id="PS50112">
    <property type="entry name" value="PAS"/>
    <property type="match status" value="1"/>
</dbReference>
<evidence type="ECO:0000256" key="1">
    <source>
        <dbReference type="ARBA" id="ARBA00000085"/>
    </source>
</evidence>
<evidence type="ECO:0000259" key="10">
    <source>
        <dbReference type="PROSITE" id="PS50109"/>
    </source>
</evidence>
<dbReference type="Gene3D" id="1.20.120.160">
    <property type="entry name" value="HPT domain"/>
    <property type="match status" value="1"/>
</dbReference>
<feature type="domain" description="Response regulatory" evidence="11">
    <location>
        <begin position="798"/>
        <end position="912"/>
    </location>
</feature>
<feature type="transmembrane region" description="Helical" evidence="9">
    <location>
        <begin position="42"/>
        <end position="60"/>
    </location>
</feature>
<dbReference type="CDD" id="cd17546">
    <property type="entry name" value="REC_hyHK_CKI1_RcsC-like"/>
    <property type="match status" value="1"/>
</dbReference>
<keyword evidence="9" id="KW-0472">Membrane</keyword>
<evidence type="ECO:0000313" key="14">
    <source>
        <dbReference type="EMBL" id="VAW62099.1"/>
    </source>
</evidence>
<dbReference type="FunFam" id="3.30.565.10:FF:000010">
    <property type="entry name" value="Sensor histidine kinase RcsC"/>
    <property type="match status" value="1"/>
</dbReference>
<feature type="transmembrane region" description="Helical" evidence="9">
    <location>
        <begin position="104"/>
        <end position="126"/>
    </location>
</feature>
<dbReference type="InterPro" id="IPR036890">
    <property type="entry name" value="HATPase_C_sf"/>
</dbReference>
<keyword evidence="4" id="KW-0808">Transferase</keyword>
<evidence type="ECO:0000256" key="6">
    <source>
        <dbReference type="ARBA" id="ARBA00022777"/>
    </source>
</evidence>
<dbReference type="FunFam" id="1.10.287.130:FF:000002">
    <property type="entry name" value="Two-component osmosensing histidine kinase"/>
    <property type="match status" value="1"/>
</dbReference>
<feature type="domain" description="HPt" evidence="13">
    <location>
        <begin position="956"/>
        <end position="1051"/>
    </location>
</feature>
<dbReference type="InterPro" id="IPR001789">
    <property type="entry name" value="Sig_transdc_resp-reg_receiver"/>
</dbReference>
<evidence type="ECO:0000259" key="12">
    <source>
        <dbReference type="PROSITE" id="PS50112"/>
    </source>
</evidence>
<feature type="transmembrane region" description="Helical" evidence="9">
    <location>
        <begin position="12"/>
        <end position="30"/>
    </location>
</feature>
<feature type="transmembrane region" description="Helical" evidence="9">
    <location>
        <begin position="207"/>
        <end position="229"/>
    </location>
</feature>
<dbReference type="SMART" id="SM00388">
    <property type="entry name" value="HisKA"/>
    <property type="match status" value="1"/>
</dbReference>
<keyword evidence="6 14" id="KW-0418">Kinase</keyword>
<dbReference type="Pfam" id="PF17159">
    <property type="entry name" value="MASE3"/>
    <property type="match status" value="1"/>
</dbReference>
<dbReference type="EMBL" id="UOFG01000163">
    <property type="protein sequence ID" value="VAW62099.1"/>
    <property type="molecule type" value="Genomic_DNA"/>
</dbReference>
<evidence type="ECO:0000256" key="4">
    <source>
        <dbReference type="ARBA" id="ARBA00022679"/>
    </source>
</evidence>
<dbReference type="SUPFAM" id="SSF55874">
    <property type="entry name" value="ATPase domain of HSP90 chaperone/DNA topoisomerase II/histidine kinase"/>
    <property type="match status" value="1"/>
</dbReference>
<keyword evidence="7" id="KW-0067">ATP-binding</keyword>
<dbReference type="PROSITE" id="PS50894">
    <property type="entry name" value="HPT"/>
    <property type="match status" value="1"/>
</dbReference>
<dbReference type="SMART" id="SM00387">
    <property type="entry name" value="HATPase_c"/>
    <property type="match status" value="1"/>
</dbReference>
<feature type="domain" description="Histidine kinase" evidence="10">
    <location>
        <begin position="411"/>
        <end position="631"/>
    </location>
</feature>
<evidence type="ECO:0000256" key="7">
    <source>
        <dbReference type="ARBA" id="ARBA00022840"/>
    </source>
</evidence>
<dbReference type="Pfam" id="PF13426">
    <property type="entry name" value="PAS_9"/>
    <property type="match status" value="1"/>
</dbReference>
<dbReference type="PANTHER" id="PTHR45339">
    <property type="entry name" value="HYBRID SIGNAL TRANSDUCTION HISTIDINE KINASE J"/>
    <property type="match status" value="1"/>
</dbReference>
<name>A0A3B0XK03_9ZZZZ</name>
<dbReference type="GO" id="GO:0005524">
    <property type="term" value="F:ATP binding"/>
    <property type="evidence" value="ECO:0007669"/>
    <property type="project" value="UniProtKB-KW"/>
</dbReference>
<dbReference type="Pfam" id="PF00072">
    <property type="entry name" value="Response_reg"/>
    <property type="match status" value="1"/>
</dbReference>
<accession>A0A3B0XK03</accession>
<dbReference type="InterPro" id="IPR011006">
    <property type="entry name" value="CheY-like_superfamily"/>
</dbReference>
<dbReference type="SUPFAM" id="SSF47226">
    <property type="entry name" value="Histidine-containing phosphotransfer domain, HPT domain"/>
    <property type="match status" value="1"/>
</dbReference>
<protein>
    <recommendedName>
        <fullName evidence="2">histidine kinase</fullName>
        <ecNumber evidence="2">2.7.13.3</ecNumber>
    </recommendedName>
</protein>
<keyword evidence="5" id="KW-0547">Nucleotide-binding</keyword>
<dbReference type="Pfam" id="PF00512">
    <property type="entry name" value="HisKA"/>
    <property type="match status" value="1"/>
</dbReference>
<dbReference type="CDD" id="cd16922">
    <property type="entry name" value="HATPase_EvgS-ArcB-TorS-like"/>
    <property type="match status" value="1"/>
</dbReference>
<dbReference type="InterPro" id="IPR005467">
    <property type="entry name" value="His_kinase_dom"/>
</dbReference>
<comment type="catalytic activity">
    <reaction evidence="1">
        <text>ATP + protein L-histidine = ADP + protein N-phospho-L-histidine.</text>
        <dbReference type="EC" id="2.7.13.3"/>
    </reaction>
</comment>
<dbReference type="CDD" id="cd00082">
    <property type="entry name" value="HisKA"/>
    <property type="match status" value="1"/>
</dbReference>
<dbReference type="InterPro" id="IPR035965">
    <property type="entry name" value="PAS-like_dom_sf"/>
</dbReference>
<evidence type="ECO:0000256" key="9">
    <source>
        <dbReference type="SAM" id="Phobius"/>
    </source>
</evidence>
<dbReference type="InterPro" id="IPR036641">
    <property type="entry name" value="HPT_dom_sf"/>
</dbReference>
<dbReference type="PROSITE" id="PS50109">
    <property type="entry name" value="HIS_KIN"/>
    <property type="match status" value="1"/>
</dbReference>
<dbReference type="InterPro" id="IPR003594">
    <property type="entry name" value="HATPase_dom"/>
</dbReference>
<dbReference type="SMART" id="SM00448">
    <property type="entry name" value="REC"/>
    <property type="match status" value="1"/>
</dbReference>
<keyword evidence="8" id="KW-0902">Two-component regulatory system</keyword>
<dbReference type="InterPro" id="IPR000014">
    <property type="entry name" value="PAS"/>
</dbReference>
<dbReference type="Gene3D" id="1.10.287.130">
    <property type="match status" value="1"/>
</dbReference>
<sequence length="1051" mass="119148">MTPEQQRIRTYVITGLGLPLLYLIIYNSNWLGSVELHTNMEVLATTLALIAGAMTLARFYGHGETRFLIFGSGFIGVAFLDGYHALITSSALSKYFPSDLPALIFWSELTSRLFLSLVLFSGFIIMKKQPDKNRLQLISAKSVYSMTAIATLFSFILLAFAPLPNTDFGYPLVHRPEELLPAFFLILALTGHFQLNKKNRDEFEHWLIIAIIISLVAQLCFMPFSAQLFDAPFEVAHLLKIFTYTCVLIGSGISVLEAFKSVKSESNIIKHTQSALEASEVRNRTLVNSLVDGLITVNDTGIIESINTSACNIFGYTKLQLLGKNIKKLMPDINHNNHEKHIINYKTTGLKNTGEKFQVDLSVSKMIIRGQEKFSGIIRDDTERQHTENEIITSRNEAELANQAKSHFLATMSHEIRTPMNGVIGMAELLQDTELSTEQRDIVNTITSSGQALVEIINDVLELSKIEAGKIELDYAAFNLEHAIYDATQLLLNKAEEKQLELMLYYHSNCPQFIIGDTGRIRQIFLNLIGNAIKFTDKGHILIEVSCTHKNNDAQFHFEIIDTGIGVNKTIEERLFESFTQADGSTSRKYGGTGLGLSISKKLVYLMNGEIGVESEPGKGSTFWFDLKLKKDTFANNIEKIRFNYFKILIISNNEIHRKIISDRLNSWDILTDETSFTENTFNEILNNKNSTKKYRIIIFDNAVNGINENYFSKKIKSYSNFKNTSLILLDKKSKPNKLTSYKKSGYTAYISNPVLSDNILKSINECLSHNHSKNNLHTIKKHNEKELSESTDNIEGNILLVEDIIVNQKVAIGLMNNFNLNIEIASNGLEAVQMFSEKNYDLILMDCQMPVMDGFEATKIIRKTNTDICIIAITANALSTDREKCIDSGMDDYLSKPFNRKQLSTLLRKWLPEKNTLKKTEKTAHNPSNNEYFTIQKHKKHRIDYKKLHEMKALMGDVFPELIPAYIEQSDSITSSMLENLNSNNLKTLERHAHSMKSSSENLGAEILSYLSNDLEKMAHENVIFDDLKNKIHDITNEYQQVKNDLLEYK</sequence>
<evidence type="ECO:0000256" key="8">
    <source>
        <dbReference type="ARBA" id="ARBA00023012"/>
    </source>
</evidence>
<dbReference type="NCBIfam" id="TIGR00229">
    <property type="entry name" value="sensory_box"/>
    <property type="match status" value="1"/>
</dbReference>
<organism evidence="14">
    <name type="scientific">hydrothermal vent metagenome</name>
    <dbReference type="NCBI Taxonomy" id="652676"/>
    <lineage>
        <taxon>unclassified sequences</taxon>
        <taxon>metagenomes</taxon>
        <taxon>ecological metagenomes</taxon>
    </lineage>
</organism>
<dbReference type="InterPro" id="IPR033425">
    <property type="entry name" value="MASE3"/>
</dbReference>
<dbReference type="Pfam" id="PF02518">
    <property type="entry name" value="HATPase_c"/>
    <property type="match status" value="1"/>
</dbReference>
<dbReference type="Pfam" id="PF01627">
    <property type="entry name" value="Hpt"/>
    <property type="match status" value="1"/>
</dbReference>
<dbReference type="EC" id="2.7.13.3" evidence="2"/>
<evidence type="ECO:0000259" key="13">
    <source>
        <dbReference type="PROSITE" id="PS50894"/>
    </source>
</evidence>
<feature type="domain" description="PAS" evidence="12">
    <location>
        <begin position="279"/>
        <end position="332"/>
    </location>
</feature>
<keyword evidence="3" id="KW-0597">Phosphoprotein</keyword>
<dbReference type="InterPro" id="IPR036097">
    <property type="entry name" value="HisK_dim/P_sf"/>
</dbReference>
<dbReference type="SUPFAM" id="SSF52172">
    <property type="entry name" value="CheY-like"/>
    <property type="match status" value="2"/>
</dbReference>
<evidence type="ECO:0000256" key="5">
    <source>
        <dbReference type="ARBA" id="ARBA00022741"/>
    </source>
</evidence>
<dbReference type="Gene3D" id="3.30.450.20">
    <property type="entry name" value="PAS domain"/>
    <property type="match status" value="1"/>
</dbReference>
<dbReference type="InterPro" id="IPR004358">
    <property type="entry name" value="Sig_transdc_His_kin-like_C"/>
</dbReference>
<dbReference type="InterPro" id="IPR003661">
    <property type="entry name" value="HisK_dim/P_dom"/>
</dbReference>
<dbReference type="AlphaFoldDB" id="A0A3B0XK03"/>
<evidence type="ECO:0000259" key="11">
    <source>
        <dbReference type="PROSITE" id="PS50110"/>
    </source>
</evidence>
<dbReference type="Gene3D" id="3.40.50.2300">
    <property type="match status" value="2"/>
</dbReference>
<dbReference type="SMART" id="SM00091">
    <property type="entry name" value="PAS"/>
    <property type="match status" value="1"/>
</dbReference>